<comment type="subcellular location">
    <subcellularLocation>
        <location evidence="1">Membrane</location>
    </subcellularLocation>
</comment>
<evidence type="ECO:0000256" key="6">
    <source>
        <dbReference type="SAM" id="MobiDB-lite"/>
    </source>
</evidence>
<dbReference type="PANTHER" id="PTHR12815">
    <property type="entry name" value="SORTING AND ASSEMBLY MACHINERY SAMM50 PROTEIN FAMILY MEMBER"/>
    <property type="match status" value="1"/>
</dbReference>
<evidence type="ECO:0000313" key="12">
    <source>
        <dbReference type="Proteomes" id="UP000282574"/>
    </source>
</evidence>
<keyword evidence="2" id="KW-0812">Transmembrane</keyword>
<dbReference type="Pfam" id="PF08479">
    <property type="entry name" value="POTRA_2"/>
    <property type="match status" value="1"/>
</dbReference>
<evidence type="ECO:0008006" key="13">
    <source>
        <dbReference type="Google" id="ProtNLM"/>
    </source>
</evidence>
<dbReference type="AlphaFoldDB" id="A0AB37UKE8"/>
<feature type="signal peptide" evidence="7">
    <location>
        <begin position="1"/>
        <end position="21"/>
    </location>
</feature>
<feature type="domain" description="Bacterial surface antigen (D15)" evidence="8">
    <location>
        <begin position="536"/>
        <end position="870"/>
    </location>
</feature>
<feature type="domain" description="Polypeptide-transport-associated ShlB-type" evidence="10">
    <location>
        <begin position="358"/>
        <end position="422"/>
    </location>
</feature>
<reference evidence="11 12" key="1">
    <citation type="journal article" date="2019" name="Genome Biol. Evol.">
        <title>Day and night: Metabolic profiles and evolutionary relationships of six axenic non-marine cyanobacteria.</title>
        <authorList>
            <person name="Will S.E."/>
            <person name="Henke P."/>
            <person name="Boedeker C."/>
            <person name="Huang S."/>
            <person name="Brinkmann H."/>
            <person name="Rohde M."/>
            <person name="Jarek M."/>
            <person name="Friedl T."/>
            <person name="Seufert S."/>
            <person name="Schumacher M."/>
            <person name="Overmann J."/>
            <person name="Neumann-Schaal M."/>
            <person name="Petersen J."/>
        </authorList>
    </citation>
    <scope>NUCLEOTIDE SEQUENCE [LARGE SCALE GENOMIC DNA]</scope>
    <source>
        <strain evidence="11 12">SAG 39.79</strain>
    </source>
</reference>
<evidence type="ECO:0000259" key="10">
    <source>
        <dbReference type="Pfam" id="PF08479"/>
    </source>
</evidence>
<feature type="domain" description="POTRA" evidence="9">
    <location>
        <begin position="448"/>
        <end position="509"/>
    </location>
</feature>
<comment type="caution">
    <text evidence="11">The sequence shown here is derived from an EMBL/GenBank/DDBJ whole genome shotgun (WGS) entry which is preliminary data.</text>
</comment>
<dbReference type="Gene3D" id="2.40.160.50">
    <property type="entry name" value="membrane protein fhac: a member of the omp85/tpsb transporter family"/>
    <property type="match status" value="1"/>
</dbReference>
<gene>
    <name evidence="11" type="ORF">DSM107010_28950</name>
</gene>
<evidence type="ECO:0000256" key="2">
    <source>
        <dbReference type="ARBA" id="ARBA00022692"/>
    </source>
</evidence>
<keyword evidence="12" id="KW-1185">Reference proteome</keyword>
<dbReference type="Proteomes" id="UP000282574">
    <property type="component" value="Unassembled WGS sequence"/>
</dbReference>
<evidence type="ECO:0000256" key="1">
    <source>
        <dbReference type="ARBA" id="ARBA00004370"/>
    </source>
</evidence>
<dbReference type="InterPro" id="IPR010827">
    <property type="entry name" value="BamA/TamA_POTRA"/>
</dbReference>
<protein>
    <recommendedName>
        <fullName evidence="13">Outer membrane protein assembly factor</fullName>
    </recommendedName>
</protein>
<evidence type="ECO:0000256" key="3">
    <source>
        <dbReference type="ARBA" id="ARBA00022729"/>
    </source>
</evidence>
<dbReference type="InterPro" id="IPR000184">
    <property type="entry name" value="Bac_surfAg_D15"/>
</dbReference>
<accession>A0AB37UKE8</accession>
<evidence type="ECO:0000313" key="11">
    <source>
        <dbReference type="EMBL" id="RUT11889.1"/>
    </source>
</evidence>
<evidence type="ECO:0000256" key="7">
    <source>
        <dbReference type="SAM" id="SignalP"/>
    </source>
</evidence>
<keyword evidence="4" id="KW-0472">Membrane</keyword>
<keyword evidence="5" id="KW-0998">Cell outer membrane</keyword>
<evidence type="ECO:0000256" key="5">
    <source>
        <dbReference type="ARBA" id="ARBA00023237"/>
    </source>
</evidence>
<evidence type="ECO:0000256" key="4">
    <source>
        <dbReference type="ARBA" id="ARBA00023136"/>
    </source>
</evidence>
<proteinExistence type="predicted"/>
<dbReference type="InterPro" id="IPR013686">
    <property type="entry name" value="Polypept-transport_assoc_ShlB"/>
</dbReference>
<dbReference type="InterPro" id="IPR039910">
    <property type="entry name" value="D15-like"/>
</dbReference>
<feature type="domain" description="POTRA" evidence="9">
    <location>
        <begin position="267"/>
        <end position="338"/>
    </location>
</feature>
<dbReference type="Pfam" id="PF07244">
    <property type="entry name" value="POTRA"/>
    <property type="match status" value="2"/>
</dbReference>
<organism evidence="11 12">
    <name type="scientific">Chroococcidiopsis cubana SAG 39.79</name>
    <dbReference type="NCBI Taxonomy" id="388085"/>
    <lineage>
        <taxon>Bacteria</taxon>
        <taxon>Bacillati</taxon>
        <taxon>Cyanobacteriota</taxon>
        <taxon>Cyanophyceae</taxon>
        <taxon>Chroococcidiopsidales</taxon>
        <taxon>Chroococcidiopsidaceae</taxon>
        <taxon>Chroococcidiopsis</taxon>
    </lineage>
</organism>
<sequence length="870" mass="93930">MRLFRVWVAIAAIASFRQVMLVQMPATYATPADRTVTEEQGKQFKVKSQKLKVKNNSEIARSRNSPTSSRQVLIASLKGEKVVTATPKLAAKKLAAKESFSLKPSTNRSDRHLTEHGAAALKTRAIAQLDSQDETPRGIEIPINRDRQPAPDSKPATEPATPPTVPVQPAPGTESLPQQETPNRIQVPVTPNGAPAPGSVPNQPNPPIPPSTPAPEQKLPTDALPPTPTQPGTPGETQPTPTQPGTPAPNQPTPETQPEAAEPRVLVAEVAVSSETGTLTEELQNEVYQAIRTAPGRTTTRSQLQEDINAIFATGFFANVRAIPEDTPLGVRVAYIVQPNPTLQRVQIEANPGTNVPSVLPPKLVEDTFKPQYGNILNFRRLQEGIKQLNEWYQKNGYVLAQVIAAPQVAPDGTVTLQVSEGVVEDIQVRFVREGEATDDEGKPIRGRTRDFIITRELALKPNNVFNRNVVQSDLQRVYALGIFEDVNVALNPGQDPRKVIVVLNVDERRSGSLGLSGGISSASGLFGAVSFQQNNLGGNNQKLGAELQVGTERSELLFDLRFTDPWIAGDPYRTSYTVNLFQRRSISLIFDGDDENIEVGDPDDGVRPRVRRQGGGVTFTRPLSRNPLARSEWTASAGLQYQRISIRDDDGEVTPEGRFNGREDIPLSFSDDGSDDLLTVQLGAVRDLRNNITTPTDGSFLRLGVEQSIPIGSGSILLNRLRGSYSQYIPVNFTSFNEGPETLAFNIQAGTVIGDLPPYEAFSIGGSNSVRGYGEGELGSGRSFVTATAEYRFPIFSVVGGALFVDFGSDLGTAGNVPGEPAILLDKPGTGVGYGVGVRVNSPLGPLRLDYGLNSDGDSRIQFGIGEKF</sequence>
<feature type="region of interest" description="Disordered" evidence="6">
    <location>
        <begin position="123"/>
        <end position="261"/>
    </location>
</feature>
<dbReference type="PANTHER" id="PTHR12815:SF47">
    <property type="entry name" value="TRANSLOCATION AND ASSEMBLY MODULE SUBUNIT TAMA"/>
    <property type="match status" value="1"/>
</dbReference>
<feature type="compositionally biased region" description="Pro residues" evidence="6">
    <location>
        <begin position="160"/>
        <end position="169"/>
    </location>
</feature>
<feature type="compositionally biased region" description="Pro residues" evidence="6">
    <location>
        <begin position="203"/>
        <end position="213"/>
    </location>
</feature>
<dbReference type="GO" id="GO:0019867">
    <property type="term" value="C:outer membrane"/>
    <property type="evidence" value="ECO:0007669"/>
    <property type="project" value="InterPro"/>
</dbReference>
<feature type="compositionally biased region" description="Pro residues" evidence="6">
    <location>
        <begin position="241"/>
        <end position="252"/>
    </location>
</feature>
<evidence type="ECO:0000259" key="8">
    <source>
        <dbReference type="Pfam" id="PF01103"/>
    </source>
</evidence>
<dbReference type="Gene3D" id="3.10.20.310">
    <property type="entry name" value="membrane protein fhac"/>
    <property type="match status" value="3"/>
</dbReference>
<dbReference type="RefSeq" id="WP_106168597.1">
    <property type="nucleotide sequence ID" value="NZ_JAVKZF010000002.1"/>
</dbReference>
<dbReference type="Pfam" id="PF01103">
    <property type="entry name" value="Omp85"/>
    <property type="match status" value="1"/>
</dbReference>
<dbReference type="EMBL" id="RSCK01000020">
    <property type="protein sequence ID" value="RUT11889.1"/>
    <property type="molecule type" value="Genomic_DNA"/>
</dbReference>
<feature type="compositionally biased region" description="Polar residues" evidence="6">
    <location>
        <begin position="175"/>
        <end position="184"/>
    </location>
</feature>
<dbReference type="PRINTS" id="PR01217">
    <property type="entry name" value="PRICHEXTENSN"/>
</dbReference>
<keyword evidence="3 7" id="KW-0732">Signal</keyword>
<name>A0AB37UKE8_9CYAN</name>
<feature type="chain" id="PRO_5044251547" description="Outer membrane protein assembly factor" evidence="7">
    <location>
        <begin position="22"/>
        <end position="870"/>
    </location>
</feature>
<evidence type="ECO:0000259" key="9">
    <source>
        <dbReference type="Pfam" id="PF07244"/>
    </source>
</evidence>